<dbReference type="Gene3D" id="3.30.200.60">
    <property type="entry name" value="Peptidase C65 Otubain, subdomain 1"/>
    <property type="match status" value="1"/>
</dbReference>
<dbReference type="InterPro" id="IPR042467">
    <property type="entry name" value="Peptidase_C65_otubain_sub2"/>
</dbReference>
<evidence type="ECO:0000256" key="4">
    <source>
        <dbReference type="ARBA" id="ARBA00022786"/>
    </source>
</evidence>
<dbReference type="InterPro" id="IPR019400">
    <property type="entry name" value="Peptidase_C65_otubain"/>
</dbReference>
<dbReference type="SUPFAM" id="SSF54001">
    <property type="entry name" value="Cysteine proteinases"/>
    <property type="match status" value="1"/>
</dbReference>
<dbReference type="PANTHER" id="PTHR12931">
    <property type="entry name" value="UBIQUITIN THIOLESTERASE PROTEIN OTUB"/>
    <property type="match status" value="1"/>
</dbReference>
<evidence type="ECO:0000313" key="8">
    <source>
        <dbReference type="EMBL" id="TDL26983.1"/>
    </source>
</evidence>
<keyword evidence="5" id="KW-0378">Hydrolase</keyword>
<accession>A0A4Y7QH32</accession>
<evidence type="ECO:0000256" key="6">
    <source>
        <dbReference type="ARBA" id="ARBA00022807"/>
    </source>
</evidence>
<dbReference type="Gene3D" id="1.20.1300.20">
    <property type="entry name" value="Peptidase C65 Otubain, subdomain 2"/>
    <property type="match status" value="1"/>
</dbReference>
<evidence type="ECO:0000256" key="5">
    <source>
        <dbReference type="ARBA" id="ARBA00022801"/>
    </source>
</evidence>
<proteinExistence type="predicted"/>
<dbReference type="STRING" id="50990.A0A4Y7QH32"/>
<dbReference type="PANTHER" id="PTHR12931:SF15">
    <property type="entry name" value="UBIQUITIN THIOESTERASE OTUBAIN-LIKE"/>
    <property type="match status" value="1"/>
</dbReference>
<gene>
    <name evidence="8" type="ORF">BD410DRAFT_783104</name>
</gene>
<dbReference type="GO" id="GO:0071108">
    <property type="term" value="P:protein K48-linked deubiquitination"/>
    <property type="evidence" value="ECO:0007669"/>
    <property type="project" value="TreeGrafter"/>
</dbReference>
<dbReference type="CDD" id="cd22749">
    <property type="entry name" value="Otubain_C65"/>
    <property type="match status" value="1"/>
</dbReference>
<dbReference type="Pfam" id="PF10275">
    <property type="entry name" value="Peptidase_C65"/>
    <property type="match status" value="1"/>
</dbReference>
<evidence type="ECO:0000256" key="2">
    <source>
        <dbReference type="ARBA" id="ARBA00012759"/>
    </source>
</evidence>
<dbReference type="InterPro" id="IPR003323">
    <property type="entry name" value="OTU_dom"/>
</dbReference>
<dbReference type="GO" id="GO:0006508">
    <property type="term" value="P:proteolysis"/>
    <property type="evidence" value="ECO:0007669"/>
    <property type="project" value="UniProtKB-KW"/>
</dbReference>
<evidence type="ECO:0000256" key="3">
    <source>
        <dbReference type="ARBA" id="ARBA00022670"/>
    </source>
</evidence>
<keyword evidence="3" id="KW-0645">Protease</keyword>
<name>A0A4Y7QH32_9AGAM</name>
<keyword evidence="9" id="KW-1185">Reference proteome</keyword>
<dbReference type="GO" id="GO:0004843">
    <property type="term" value="F:cysteine-type deubiquitinase activity"/>
    <property type="evidence" value="ECO:0007669"/>
    <property type="project" value="UniProtKB-EC"/>
</dbReference>
<evidence type="ECO:0000313" key="9">
    <source>
        <dbReference type="Proteomes" id="UP000294933"/>
    </source>
</evidence>
<reference evidence="8 9" key="1">
    <citation type="submission" date="2018-06" db="EMBL/GenBank/DDBJ databases">
        <title>A transcriptomic atlas of mushroom development highlights an independent origin of complex multicellularity.</title>
        <authorList>
            <consortium name="DOE Joint Genome Institute"/>
            <person name="Krizsan K."/>
            <person name="Almasi E."/>
            <person name="Merenyi Z."/>
            <person name="Sahu N."/>
            <person name="Viragh M."/>
            <person name="Koszo T."/>
            <person name="Mondo S."/>
            <person name="Kiss B."/>
            <person name="Balint B."/>
            <person name="Kues U."/>
            <person name="Barry K."/>
            <person name="Hegedus J.C."/>
            <person name="Henrissat B."/>
            <person name="Johnson J."/>
            <person name="Lipzen A."/>
            <person name="Ohm R."/>
            <person name="Nagy I."/>
            <person name="Pangilinan J."/>
            <person name="Yan J."/>
            <person name="Xiong Y."/>
            <person name="Grigoriev I.V."/>
            <person name="Hibbett D.S."/>
            <person name="Nagy L.G."/>
        </authorList>
    </citation>
    <scope>NUCLEOTIDE SEQUENCE [LARGE SCALE GENOMIC DNA]</scope>
    <source>
        <strain evidence="8 9">SZMC22713</strain>
    </source>
</reference>
<dbReference type="Proteomes" id="UP000294933">
    <property type="component" value="Unassembled WGS sequence"/>
</dbReference>
<sequence>MFVLKAIEQPVQPSAVSHVDERSAPVEISENTGLSDLTPAQLYELNQSVLNDTVADRPLIAEIVPLTALRAEYEGGSQSFVKQIDYLAGLGYKGIRRTKGDGDCFYRSLAFTYIEQILHSPDQSLAVATAESLLDSSLPMLEAAGFQRMVVEDFYDVVVNLIRQVIVPEPNGTTLTPSLLLDAFQSTEVSNYVVVFMRLLTSAQIRTDPETYAPFLFNPETGEDIPPREFCERYVEAVGKEADHVQMTALTRALQTNINVAYLDGHSEDGKVNFVEFRGSAPEENENPPVLLYRPGHYDVLEKGSAEEGSTLA</sequence>
<dbReference type="GO" id="GO:0005634">
    <property type="term" value="C:nucleus"/>
    <property type="evidence" value="ECO:0007669"/>
    <property type="project" value="TreeGrafter"/>
</dbReference>
<keyword evidence="6" id="KW-0788">Thiol protease</keyword>
<organism evidence="8 9">
    <name type="scientific">Rickenella mellea</name>
    <dbReference type="NCBI Taxonomy" id="50990"/>
    <lineage>
        <taxon>Eukaryota</taxon>
        <taxon>Fungi</taxon>
        <taxon>Dikarya</taxon>
        <taxon>Basidiomycota</taxon>
        <taxon>Agaricomycotina</taxon>
        <taxon>Agaricomycetes</taxon>
        <taxon>Hymenochaetales</taxon>
        <taxon>Rickenellaceae</taxon>
        <taxon>Rickenella</taxon>
    </lineage>
</organism>
<dbReference type="VEuPathDB" id="FungiDB:BD410DRAFT_783104"/>
<protein>
    <recommendedName>
        <fullName evidence="2">ubiquitinyl hydrolase 1</fullName>
        <ecNumber evidence="2">3.4.19.12</ecNumber>
    </recommendedName>
</protein>
<evidence type="ECO:0000256" key="1">
    <source>
        <dbReference type="ARBA" id="ARBA00000707"/>
    </source>
</evidence>
<keyword evidence="4" id="KW-0833">Ubl conjugation pathway</keyword>
<comment type="catalytic activity">
    <reaction evidence="1">
        <text>Thiol-dependent hydrolysis of ester, thioester, amide, peptide and isopeptide bonds formed by the C-terminal Gly of ubiquitin (a 76-residue protein attached to proteins as an intracellular targeting signal).</text>
        <dbReference type="EC" id="3.4.19.12"/>
    </reaction>
</comment>
<evidence type="ECO:0000259" key="7">
    <source>
        <dbReference type="PROSITE" id="PS50802"/>
    </source>
</evidence>
<dbReference type="OrthoDB" id="18915at2759"/>
<dbReference type="AlphaFoldDB" id="A0A4Y7QH32"/>
<dbReference type="InterPro" id="IPR038765">
    <property type="entry name" value="Papain-like_cys_pep_sf"/>
</dbReference>
<dbReference type="EC" id="3.4.19.12" evidence="2"/>
<dbReference type="GO" id="GO:0043130">
    <property type="term" value="F:ubiquitin binding"/>
    <property type="evidence" value="ECO:0007669"/>
    <property type="project" value="TreeGrafter"/>
</dbReference>
<feature type="domain" description="OTU" evidence="7">
    <location>
        <begin position="93"/>
        <end position="304"/>
    </location>
</feature>
<dbReference type="PROSITE" id="PS50802">
    <property type="entry name" value="OTU"/>
    <property type="match status" value="1"/>
</dbReference>
<dbReference type="EMBL" id="ML170160">
    <property type="protein sequence ID" value="TDL26983.1"/>
    <property type="molecule type" value="Genomic_DNA"/>
</dbReference>
<dbReference type="InterPro" id="IPR042468">
    <property type="entry name" value="Peptidase_C65_otubain_sub1"/>
</dbReference>